<sequence length="277" mass="32820">MKDIVIANKYILLEKLGMGKFGIVYKGIHKKTQQNVAIKMEKRGQEITTIKHETTILNYLYGKGCRDIPFVLWYGVYMEYTCLAMTYFERTLSEIKDKLVNEKEKINKIMYRMIEIIENIHSHCVIHRDIKIDNFMILENEIFIIDFGLATFYIDGNNNHVPCKNREYITGTPKYISINIHNGIEPSRRDDLISIGYLYLYLYYGSLPWNNIPITTTTTTNNLHILNEKNMYIKEKKEWLVLKNTLINAGCEKYMDYCYTLKYDETPNYDILKKMFL</sequence>
<proteinExistence type="predicted"/>
<protein>
    <recommendedName>
        <fullName evidence="1">non-specific serine/threonine protein kinase</fullName>
        <ecNumber evidence="1">2.7.11.1</ecNumber>
    </recommendedName>
</protein>
<dbReference type="EMBL" id="MN738925">
    <property type="protein sequence ID" value="QHT31766.1"/>
    <property type="molecule type" value="Genomic_DNA"/>
</dbReference>
<dbReference type="PROSITE" id="PS00107">
    <property type="entry name" value="PROTEIN_KINASE_ATP"/>
    <property type="match status" value="1"/>
</dbReference>
<keyword evidence="3" id="KW-0067">ATP-binding</keyword>
<organism evidence="5">
    <name type="scientific">viral metagenome</name>
    <dbReference type="NCBI Taxonomy" id="1070528"/>
    <lineage>
        <taxon>unclassified sequences</taxon>
        <taxon>metagenomes</taxon>
        <taxon>organismal metagenomes</taxon>
    </lineage>
</organism>
<evidence type="ECO:0000256" key="1">
    <source>
        <dbReference type="ARBA" id="ARBA00012513"/>
    </source>
</evidence>
<dbReference type="InterPro" id="IPR017441">
    <property type="entry name" value="Protein_kinase_ATP_BS"/>
</dbReference>
<dbReference type="SUPFAM" id="SSF56112">
    <property type="entry name" value="Protein kinase-like (PK-like)"/>
    <property type="match status" value="1"/>
</dbReference>
<dbReference type="InterPro" id="IPR000719">
    <property type="entry name" value="Prot_kinase_dom"/>
</dbReference>
<reference evidence="5" key="1">
    <citation type="journal article" date="2020" name="Nature">
        <title>Giant virus diversity and host interactions through global metagenomics.</title>
        <authorList>
            <person name="Schulz F."/>
            <person name="Roux S."/>
            <person name="Paez-Espino D."/>
            <person name="Jungbluth S."/>
            <person name="Walsh D.A."/>
            <person name="Denef V.J."/>
            <person name="McMahon K.D."/>
            <person name="Konstantinidis K.T."/>
            <person name="Eloe-Fadrosh E.A."/>
            <person name="Kyrpides N.C."/>
            <person name="Woyke T."/>
        </authorList>
    </citation>
    <scope>NUCLEOTIDE SEQUENCE</scope>
    <source>
        <strain evidence="5">GVMAG-M-3300009155-48</strain>
    </source>
</reference>
<evidence type="ECO:0000313" key="5">
    <source>
        <dbReference type="EMBL" id="QHT31766.1"/>
    </source>
</evidence>
<dbReference type="SMART" id="SM00220">
    <property type="entry name" value="S_TKc"/>
    <property type="match status" value="1"/>
</dbReference>
<dbReference type="Gene3D" id="1.10.510.10">
    <property type="entry name" value="Transferase(Phosphotransferase) domain 1"/>
    <property type="match status" value="1"/>
</dbReference>
<evidence type="ECO:0000256" key="2">
    <source>
        <dbReference type="ARBA" id="ARBA00022741"/>
    </source>
</evidence>
<dbReference type="Pfam" id="PF00069">
    <property type="entry name" value="Pkinase"/>
    <property type="match status" value="1"/>
</dbReference>
<dbReference type="GO" id="GO:0005524">
    <property type="term" value="F:ATP binding"/>
    <property type="evidence" value="ECO:0007669"/>
    <property type="project" value="UniProtKB-KW"/>
</dbReference>
<evidence type="ECO:0000259" key="4">
    <source>
        <dbReference type="PROSITE" id="PS50011"/>
    </source>
</evidence>
<name>A0A6C0ERF2_9ZZZZ</name>
<dbReference type="PANTHER" id="PTHR11909">
    <property type="entry name" value="CASEIN KINASE-RELATED"/>
    <property type="match status" value="1"/>
</dbReference>
<feature type="domain" description="Protein kinase" evidence="4">
    <location>
        <begin position="10"/>
        <end position="277"/>
    </location>
</feature>
<dbReference type="EC" id="2.7.11.1" evidence="1"/>
<dbReference type="AlphaFoldDB" id="A0A6C0ERF2"/>
<dbReference type="PROSITE" id="PS00108">
    <property type="entry name" value="PROTEIN_KINASE_ST"/>
    <property type="match status" value="1"/>
</dbReference>
<dbReference type="PROSITE" id="PS50011">
    <property type="entry name" value="PROTEIN_KINASE_DOM"/>
    <property type="match status" value="1"/>
</dbReference>
<dbReference type="InterPro" id="IPR050235">
    <property type="entry name" value="CK1_Ser-Thr_kinase"/>
</dbReference>
<dbReference type="InterPro" id="IPR011009">
    <property type="entry name" value="Kinase-like_dom_sf"/>
</dbReference>
<evidence type="ECO:0000256" key="3">
    <source>
        <dbReference type="ARBA" id="ARBA00022840"/>
    </source>
</evidence>
<dbReference type="InterPro" id="IPR008271">
    <property type="entry name" value="Ser/Thr_kinase_AS"/>
</dbReference>
<accession>A0A6C0ERF2</accession>
<dbReference type="GO" id="GO:0004674">
    <property type="term" value="F:protein serine/threonine kinase activity"/>
    <property type="evidence" value="ECO:0007669"/>
    <property type="project" value="UniProtKB-EC"/>
</dbReference>
<keyword evidence="2" id="KW-0547">Nucleotide-binding</keyword>